<dbReference type="AlphaFoldDB" id="A0A1G9T0V9"/>
<sequence length="200" mass="23067">MPKRKIPVVLTEEEQERLLEQPNPRYITGERNYVMLKLMLCTGLRLAEAVNLKWQDINLTSGKITVREGKGGKDRNLWIGKENLELIRNWKEKQTEKAGESLDYVFTSMSKGTVGNKINRRYVQDMVKRYAEKAGIDKNISPHTLRHTFATDLYRETGKIRLVQKALGHADLSTTMIYTHIVDDEMEEALKNFRNGKVTG</sequence>
<gene>
    <name evidence="3" type="ORF">SAMN04488692_1335</name>
</gene>
<dbReference type="GO" id="GO:0006310">
    <property type="term" value="P:DNA recombination"/>
    <property type="evidence" value="ECO:0007669"/>
    <property type="project" value="UniProtKB-KW"/>
</dbReference>
<name>A0A1G9T0V9_9FIRM</name>
<dbReference type="InterPro" id="IPR002104">
    <property type="entry name" value="Integrase_catalytic"/>
</dbReference>
<feature type="domain" description="Tyr recombinase" evidence="2">
    <location>
        <begin position="5"/>
        <end position="191"/>
    </location>
</feature>
<evidence type="ECO:0000256" key="1">
    <source>
        <dbReference type="ARBA" id="ARBA00023172"/>
    </source>
</evidence>
<dbReference type="STRING" id="321763.SAMN04488692_1335"/>
<proteinExistence type="predicted"/>
<dbReference type="InterPro" id="IPR050090">
    <property type="entry name" value="Tyrosine_recombinase_XerCD"/>
</dbReference>
<evidence type="ECO:0000259" key="2">
    <source>
        <dbReference type="PROSITE" id="PS51898"/>
    </source>
</evidence>
<evidence type="ECO:0000313" key="3">
    <source>
        <dbReference type="EMBL" id="SDM41339.1"/>
    </source>
</evidence>
<dbReference type="Gene3D" id="1.10.443.10">
    <property type="entry name" value="Intergrase catalytic core"/>
    <property type="match status" value="1"/>
</dbReference>
<dbReference type="GO" id="GO:0015074">
    <property type="term" value="P:DNA integration"/>
    <property type="evidence" value="ECO:0007669"/>
    <property type="project" value="InterPro"/>
</dbReference>
<dbReference type="GO" id="GO:0003677">
    <property type="term" value="F:DNA binding"/>
    <property type="evidence" value="ECO:0007669"/>
    <property type="project" value="InterPro"/>
</dbReference>
<organism evidence="3 4">
    <name type="scientific">Halarsenatibacter silvermanii</name>
    <dbReference type="NCBI Taxonomy" id="321763"/>
    <lineage>
        <taxon>Bacteria</taxon>
        <taxon>Bacillati</taxon>
        <taxon>Bacillota</taxon>
        <taxon>Clostridia</taxon>
        <taxon>Halanaerobiales</taxon>
        <taxon>Halarsenatibacteraceae</taxon>
        <taxon>Halarsenatibacter</taxon>
    </lineage>
</organism>
<dbReference type="SUPFAM" id="SSF56349">
    <property type="entry name" value="DNA breaking-rejoining enzymes"/>
    <property type="match status" value="1"/>
</dbReference>
<evidence type="ECO:0000313" key="4">
    <source>
        <dbReference type="Proteomes" id="UP000199476"/>
    </source>
</evidence>
<dbReference type="InterPro" id="IPR013762">
    <property type="entry name" value="Integrase-like_cat_sf"/>
</dbReference>
<dbReference type="OrthoDB" id="283809at2"/>
<dbReference type="EMBL" id="FNGO01000033">
    <property type="protein sequence ID" value="SDM41339.1"/>
    <property type="molecule type" value="Genomic_DNA"/>
</dbReference>
<dbReference type="PANTHER" id="PTHR30349">
    <property type="entry name" value="PHAGE INTEGRASE-RELATED"/>
    <property type="match status" value="1"/>
</dbReference>
<reference evidence="3 4" key="1">
    <citation type="submission" date="2016-10" db="EMBL/GenBank/DDBJ databases">
        <authorList>
            <person name="de Groot N.N."/>
        </authorList>
    </citation>
    <scope>NUCLEOTIDE SEQUENCE [LARGE SCALE GENOMIC DNA]</scope>
    <source>
        <strain evidence="3 4">SLAS-1</strain>
    </source>
</reference>
<accession>A0A1G9T0V9</accession>
<dbReference type="Proteomes" id="UP000199476">
    <property type="component" value="Unassembled WGS sequence"/>
</dbReference>
<keyword evidence="4" id="KW-1185">Reference proteome</keyword>
<protein>
    <submittedName>
        <fullName evidence="3">Integrase/recombinase XerD</fullName>
    </submittedName>
</protein>
<dbReference type="InterPro" id="IPR011010">
    <property type="entry name" value="DNA_brk_join_enz"/>
</dbReference>
<dbReference type="PROSITE" id="PS51898">
    <property type="entry name" value="TYR_RECOMBINASE"/>
    <property type="match status" value="1"/>
</dbReference>
<keyword evidence="1" id="KW-0233">DNA recombination</keyword>
<dbReference type="Pfam" id="PF00589">
    <property type="entry name" value="Phage_integrase"/>
    <property type="match status" value="1"/>
</dbReference>
<dbReference type="PANTHER" id="PTHR30349:SF64">
    <property type="entry name" value="PROPHAGE INTEGRASE INTD-RELATED"/>
    <property type="match status" value="1"/>
</dbReference>
<dbReference type="RefSeq" id="WP_089762126.1">
    <property type="nucleotide sequence ID" value="NZ_FNGO01000033.1"/>
</dbReference>